<dbReference type="RefSeq" id="XP_030765485.1">
    <property type="nucleotide sequence ID" value="XM_030909625.1"/>
</dbReference>
<protein>
    <submittedName>
        <fullName evidence="3">Lipase 3-like</fullName>
    </submittedName>
</protein>
<dbReference type="Proteomes" id="UP000504635">
    <property type="component" value="Unplaced"/>
</dbReference>
<sequence length="189" mass="21707">MDTVEINNSTPEAHTTEEYCENNDNSTPEAHTTEEYCENNDPTDEQSTEDIGLIISLAPPRVAVNQAMHYMDNFNSGRFQKFDFGPKENMKLYGQKIPPLYNLSAVTAPIAFFYGQQDSFFVDGDYYESAELLPNVVLIHRISYDRYTHSDFILARNSTELAYEPTYKLFKDYDDGIVPPRVKVPDNYI</sequence>
<proteinExistence type="predicted"/>
<evidence type="ECO:0000313" key="3">
    <source>
        <dbReference type="RefSeq" id="XP_030765485.1"/>
    </source>
</evidence>
<dbReference type="InParanoid" id="A0A6J2YRS2"/>
<name>A0A6J2YRS2_SITOR</name>
<evidence type="ECO:0000256" key="1">
    <source>
        <dbReference type="SAM" id="MobiDB-lite"/>
    </source>
</evidence>
<dbReference type="SUPFAM" id="SSF53474">
    <property type="entry name" value="alpha/beta-Hydrolases"/>
    <property type="match status" value="1"/>
</dbReference>
<keyword evidence="2" id="KW-1185">Reference proteome</keyword>
<accession>A0A6J2YRS2</accession>
<dbReference type="Gene3D" id="3.40.50.1820">
    <property type="entry name" value="alpha/beta hydrolase"/>
    <property type="match status" value="1"/>
</dbReference>
<feature type="compositionally biased region" description="Polar residues" evidence="1">
    <location>
        <begin position="1"/>
        <end position="13"/>
    </location>
</feature>
<reference evidence="3" key="1">
    <citation type="submission" date="2025-08" db="UniProtKB">
        <authorList>
            <consortium name="RefSeq"/>
        </authorList>
    </citation>
    <scope>IDENTIFICATION</scope>
    <source>
        <tissue evidence="3">Gonads</tissue>
    </source>
</reference>
<gene>
    <name evidence="3" type="primary">LOC115889572</name>
</gene>
<dbReference type="PANTHER" id="PTHR11005">
    <property type="entry name" value="LYSOSOMAL ACID LIPASE-RELATED"/>
    <property type="match status" value="1"/>
</dbReference>
<dbReference type="GeneID" id="115889572"/>
<evidence type="ECO:0000313" key="2">
    <source>
        <dbReference type="Proteomes" id="UP000504635"/>
    </source>
</evidence>
<dbReference type="KEGG" id="soy:115889572"/>
<dbReference type="AlphaFoldDB" id="A0A6J2YRS2"/>
<dbReference type="OrthoDB" id="6772781at2759"/>
<organism evidence="2 3">
    <name type="scientific">Sitophilus oryzae</name>
    <name type="common">Rice weevil</name>
    <name type="synonym">Curculio oryzae</name>
    <dbReference type="NCBI Taxonomy" id="7048"/>
    <lineage>
        <taxon>Eukaryota</taxon>
        <taxon>Metazoa</taxon>
        <taxon>Ecdysozoa</taxon>
        <taxon>Arthropoda</taxon>
        <taxon>Hexapoda</taxon>
        <taxon>Insecta</taxon>
        <taxon>Pterygota</taxon>
        <taxon>Neoptera</taxon>
        <taxon>Endopterygota</taxon>
        <taxon>Coleoptera</taxon>
        <taxon>Polyphaga</taxon>
        <taxon>Cucujiformia</taxon>
        <taxon>Curculionidae</taxon>
        <taxon>Dryophthorinae</taxon>
        <taxon>Sitophilus</taxon>
    </lineage>
</organism>
<feature type="compositionally biased region" description="Acidic residues" evidence="1">
    <location>
        <begin position="35"/>
        <end position="46"/>
    </location>
</feature>
<dbReference type="InterPro" id="IPR029058">
    <property type="entry name" value="AB_hydrolase_fold"/>
</dbReference>
<feature type="region of interest" description="Disordered" evidence="1">
    <location>
        <begin position="1"/>
        <end position="46"/>
    </location>
</feature>